<dbReference type="PANTHER" id="PTHR47766">
    <property type="entry name" value="PROTEIN EFR3"/>
    <property type="match status" value="1"/>
</dbReference>
<comment type="caution">
    <text evidence="3">The sequence shown here is derived from an EMBL/GenBank/DDBJ whole genome shotgun (WGS) entry which is preliminary data.</text>
</comment>
<feature type="compositionally biased region" description="Basic and acidic residues" evidence="2">
    <location>
        <begin position="1032"/>
        <end position="1046"/>
    </location>
</feature>
<dbReference type="InterPro" id="IPR039786">
    <property type="entry name" value="EFR3"/>
</dbReference>
<dbReference type="GO" id="GO:0072659">
    <property type="term" value="P:protein localization to plasma membrane"/>
    <property type="evidence" value="ECO:0007669"/>
    <property type="project" value="InterPro"/>
</dbReference>
<organism evidence="3 4">
    <name type="scientific">Rasamsonia emersonii (strain ATCC 16479 / CBS 393.64 / IMI 116815)</name>
    <dbReference type="NCBI Taxonomy" id="1408163"/>
    <lineage>
        <taxon>Eukaryota</taxon>
        <taxon>Fungi</taxon>
        <taxon>Dikarya</taxon>
        <taxon>Ascomycota</taxon>
        <taxon>Pezizomycotina</taxon>
        <taxon>Eurotiomycetes</taxon>
        <taxon>Eurotiomycetidae</taxon>
        <taxon>Eurotiales</taxon>
        <taxon>Trichocomaceae</taxon>
        <taxon>Rasamsonia</taxon>
    </lineage>
</organism>
<evidence type="ECO:0000256" key="2">
    <source>
        <dbReference type="SAM" id="MobiDB-lite"/>
    </source>
</evidence>
<feature type="region of interest" description="Disordered" evidence="2">
    <location>
        <begin position="862"/>
        <end position="1204"/>
    </location>
</feature>
<feature type="compositionally biased region" description="Basic and acidic residues" evidence="2">
    <location>
        <begin position="1183"/>
        <end position="1194"/>
    </location>
</feature>
<keyword evidence="4" id="KW-1185">Reference proteome</keyword>
<proteinExistence type="inferred from homology"/>
<dbReference type="Proteomes" id="UP000053958">
    <property type="component" value="Unassembled WGS sequence"/>
</dbReference>
<gene>
    <name evidence="3" type="ORF">T310_0486</name>
</gene>
<protein>
    <recommendedName>
        <fullName evidence="5">Protein efr3</fullName>
    </recommendedName>
</protein>
<evidence type="ECO:0000313" key="3">
    <source>
        <dbReference type="EMBL" id="KKA25462.1"/>
    </source>
</evidence>
<feature type="compositionally biased region" description="Polar residues" evidence="2">
    <location>
        <begin position="862"/>
        <end position="885"/>
    </location>
</feature>
<feature type="region of interest" description="Disordered" evidence="2">
    <location>
        <begin position="801"/>
        <end position="837"/>
    </location>
</feature>
<feature type="compositionally biased region" description="Pro residues" evidence="2">
    <location>
        <begin position="1048"/>
        <end position="1059"/>
    </location>
</feature>
<reference evidence="3 4" key="1">
    <citation type="submission" date="2015-04" db="EMBL/GenBank/DDBJ databases">
        <authorList>
            <person name="Heijne W.H."/>
            <person name="Fedorova N.D."/>
            <person name="Nierman W.C."/>
            <person name="Vollebregt A.W."/>
            <person name="Zhao Z."/>
            <person name="Wu L."/>
            <person name="Kumar M."/>
            <person name="Stam H."/>
            <person name="van den Berg M.A."/>
            <person name="Pel H.J."/>
        </authorList>
    </citation>
    <scope>NUCLEOTIDE SEQUENCE [LARGE SCALE GENOMIC DNA]</scope>
    <source>
        <strain evidence="3 4">CBS 393.64</strain>
    </source>
</reference>
<evidence type="ECO:0008006" key="5">
    <source>
        <dbReference type="Google" id="ProtNLM"/>
    </source>
</evidence>
<comment type="similarity">
    <text evidence="1">Belongs to the EFR3 family.</text>
</comment>
<feature type="compositionally biased region" description="Gly residues" evidence="2">
    <location>
        <begin position="1195"/>
        <end position="1204"/>
    </location>
</feature>
<dbReference type="OrthoDB" id="19232at2759"/>
<feature type="region of interest" description="Disordered" evidence="2">
    <location>
        <begin position="407"/>
        <end position="440"/>
    </location>
</feature>
<dbReference type="EMBL" id="LASV01000020">
    <property type="protein sequence ID" value="KKA25462.1"/>
    <property type="molecule type" value="Genomic_DNA"/>
</dbReference>
<feature type="compositionally biased region" description="Polar residues" evidence="2">
    <location>
        <begin position="933"/>
        <end position="945"/>
    </location>
</feature>
<feature type="compositionally biased region" description="Low complexity" evidence="2">
    <location>
        <begin position="973"/>
        <end position="989"/>
    </location>
</feature>
<dbReference type="InterPro" id="IPR049150">
    <property type="entry name" value="EFR3_HEAT-like_rpt"/>
</dbReference>
<dbReference type="GeneID" id="25312540"/>
<evidence type="ECO:0000313" key="4">
    <source>
        <dbReference type="Proteomes" id="UP000053958"/>
    </source>
</evidence>
<dbReference type="SUPFAM" id="SSF48371">
    <property type="entry name" value="ARM repeat"/>
    <property type="match status" value="1"/>
</dbReference>
<sequence length="1204" mass="130066">MNSVRQSCRPKHQALILKCYPRFQKGVQDVKPNSSELSYLLYYASTRRSKLQKVGAFLVKRAARDVWRGRLGNVQVTLKILTALIEKLPRDLPLYAHSVLAVIETVLRSNDISMVEESISTFETFCSNQDLAVLAAEQQYASQYQNIIQTYATFASPTSGVPSRNLSPPTALRWRDAGLKAIRSVVSSEALGTDGGKQLSIVVPVILENLYAGDEDVLVSLQMKAESTEKAEREHIRRRRTSTVTVQTVDTVEGNVAEAAGSAADADKAAELEVRLLALRCLERIFVVGSNRAQIRTAAGLVLQFIVGRNQIRSAEKQESGHWATSLMELIAKWCPVQDRFIVLFTALEHLLETPVEEDRLHQHITLASLIDSLLKSPINMIGLSVIDVLVGLVQHILRLLQSPAQPSSTELTEKPKETGADADAAAEGNEKPRAADQGLPSATREKLVTLLQQCIGDLATHIYYADQIADMIRAILRRIRPLTSDVSTDAVVRTLSGEPASATNSTGERHTDSFFYSEAARIAALKAIKNILVVANLRKATAGAGVESRNKVDIQVWEGTQWLLRDPDRRVRHAYADAFLSCLQLETTKSDLRVKDTPSRKISRSLSLSEKSAKRHVSTPSTPIEKTSTVASSNFLQWLHLALYDIAIESPTVESDILLIHLILVNLVEYLGVNAARFGVPMILRLQDDLATDESLRAPAAQVNIGSLVYGYFAALSEKFDFETSKVGSAIHAETSRRKKAGLWLEKIQLPPLPLNQIVLTPETGNGNQRAELQGTLNPFTAKEELVRQIENAYTVSVITGPQTTPPSSPGRSSSVLGTGKGHVTASTAKQSQQVTLPAEIGEQMRSAWSKEACLAALESQSAKTSSLSGSRNGTSVKRNYGQLNGNGSPNGAGSPVTAHRHEHHLSGSQGFGSYGSPYGYRHTSLPEGSHTPLTSSSRDSTLRVNDLKRMLTVAENTNVRRSSPLRGRLDAATAGSDASSSSESMVSGTWASDFGPENASSRPQSLKESVGRSSRDGSETPRASMVHLSNEAHEESASPTKDDPDGIPPVPPLPPGLSIPGGFPSDSTTSLSRPVSDRPVTAPGPRKAGSVKGKTDSPSTPQQNRTLAARKSRSSTSLGGSGFKKGGSSVDYGRRTVPNQGNTGDTRISQRFEIEKLLDDIVPRAPGGDSTGTGKPAETTGHAERRVSDRRGLAGGIGRPPY</sequence>
<dbReference type="InterPro" id="IPR016024">
    <property type="entry name" value="ARM-type_fold"/>
</dbReference>
<dbReference type="Pfam" id="PF21072">
    <property type="entry name" value="EFR3"/>
    <property type="match status" value="2"/>
</dbReference>
<feature type="compositionally biased region" description="Low complexity" evidence="2">
    <location>
        <begin position="887"/>
        <end position="897"/>
    </location>
</feature>
<feature type="compositionally biased region" description="Polar residues" evidence="2">
    <location>
        <begin position="1139"/>
        <end position="1149"/>
    </location>
</feature>
<feature type="compositionally biased region" description="Polar residues" evidence="2">
    <location>
        <begin position="826"/>
        <end position="837"/>
    </location>
</feature>
<feature type="compositionally biased region" description="Polar residues" evidence="2">
    <location>
        <begin position="1000"/>
        <end position="1009"/>
    </location>
</feature>
<dbReference type="AlphaFoldDB" id="A0A0F4Z4L8"/>
<dbReference type="STRING" id="1408163.A0A0F4Z4L8"/>
<dbReference type="GO" id="GO:0005886">
    <property type="term" value="C:plasma membrane"/>
    <property type="evidence" value="ECO:0007669"/>
    <property type="project" value="TreeGrafter"/>
</dbReference>
<dbReference type="RefSeq" id="XP_013332074.1">
    <property type="nucleotide sequence ID" value="XM_013476620.1"/>
</dbReference>
<feature type="compositionally biased region" description="Basic and acidic residues" evidence="2">
    <location>
        <begin position="1011"/>
        <end position="1021"/>
    </location>
</feature>
<feature type="compositionally biased region" description="Basic and acidic residues" evidence="2">
    <location>
        <begin position="1150"/>
        <end position="1164"/>
    </location>
</feature>
<feature type="region of interest" description="Disordered" evidence="2">
    <location>
        <begin position="604"/>
        <end position="625"/>
    </location>
</feature>
<accession>A0A0F4Z4L8</accession>
<feature type="compositionally biased region" description="Polar residues" evidence="2">
    <location>
        <begin position="1098"/>
        <end position="1108"/>
    </location>
</feature>
<dbReference type="PANTHER" id="PTHR47766:SF1">
    <property type="entry name" value="PROTEIN EFR3"/>
    <property type="match status" value="1"/>
</dbReference>
<evidence type="ECO:0000256" key="1">
    <source>
        <dbReference type="ARBA" id="ARBA00010216"/>
    </source>
</evidence>
<name>A0A0F4Z4L8_RASE3</name>